<dbReference type="Pfam" id="PF00485">
    <property type="entry name" value="PRK"/>
    <property type="match status" value="1"/>
</dbReference>
<dbReference type="PANTHER" id="PTHR10285">
    <property type="entry name" value="URIDINE KINASE"/>
    <property type="match status" value="1"/>
</dbReference>
<evidence type="ECO:0000259" key="1">
    <source>
        <dbReference type="Pfam" id="PF00485"/>
    </source>
</evidence>
<sequence>MKPIVLGIAGASASGKSTFCDMLIKDLSDLKVTAIRTDNYFKENLPKMVSPTSKIEYDDYNHPESVDYNKVIEDLHTLIQRGKENDIIILEGIMILYFEEFRKLLDLKIFIDLDSDERMYRRIKRNMALWGLGMEEVAEYFLDAAKHREREYVLSTKMFADIIINGNNLEPYPLEVIAGWIRNKVNKN</sequence>
<reference evidence="2 3" key="1">
    <citation type="journal article" date="2018" name="Nat. Biotechnol.">
        <title>A standardized bacterial taxonomy based on genome phylogeny substantially revises the tree of life.</title>
        <authorList>
            <person name="Parks D.H."/>
            <person name="Chuvochina M."/>
            <person name="Waite D.W."/>
            <person name="Rinke C."/>
            <person name="Skarshewski A."/>
            <person name="Chaumeil P.A."/>
            <person name="Hugenholtz P."/>
        </authorList>
    </citation>
    <scope>NUCLEOTIDE SEQUENCE [LARGE SCALE GENOMIC DNA]</scope>
    <source>
        <strain evidence="2">UBA11728</strain>
    </source>
</reference>
<evidence type="ECO:0000313" key="2">
    <source>
        <dbReference type="EMBL" id="HCL02105.1"/>
    </source>
</evidence>
<dbReference type="GO" id="GO:0005524">
    <property type="term" value="F:ATP binding"/>
    <property type="evidence" value="ECO:0007669"/>
    <property type="project" value="InterPro"/>
</dbReference>
<dbReference type="AlphaFoldDB" id="A0A3D2X6B9"/>
<protein>
    <recommendedName>
        <fullName evidence="1">Phosphoribulokinase/uridine kinase domain-containing protein</fullName>
    </recommendedName>
</protein>
<name>A0A3D2X6B9_9FIRM</name>
<accession>A0A3D2X6B9</accession>
<dbReference type="Gene3D" id="3.40.50.300">
    <property type="entry name" value="P-loop containing nucleotide triphosphate hydrolases"/>
    <property type="match status" value="2"/>
</dbReference>
<dbReference type="Proteomes" id="UP000262969">
    <property type="component" value="Unassembled WGS sequence"/>
</dbReference>
<dbReference type="InterPro" id="IPR006083">
    <property type="entry name" value="PRK/URK"/>
</dbReference>
<dbReference type="PRINTS" id="PR00988">
    <property type="entry name" value="URIDINKINASE"/>
</dbReference>
<organism evidence="2 3">
    <name type="scientific">Lachnoclostridium phytofermentans</name>
    <dbReference type="NCBI Taxonomy" id="66219"/>
    <lineage>
        <taxon>Bacteria</taxon>
        <taxon>Bacillati</taxon>
        <taxon>Bacillota</taxon>
        <taxon>Clostridia</taxon>
        <taxon>Lachnospirales</taxon>
        <taxon>Lachnospiraceae</taxon>
    </lineage>
</organism>
<dbReference type="GO" id="GO:0016301">
    <property type="term" value="F:kinase activity"/>
    <property type="evidence" value="ECO:0007669"/>
    <property type="project" value="InterPro"/>
</dbReference>
<dbReference type="EMBL" id="DPVV01000226">
    <property type="protein sequence ID" value="HCL02105.1"/>
    <property type="molecule type" value="Genomic_DNA"/>
</dbReference>
<proteinExistence type="predicted"/>
<evidence type="ECO:0000313" key="3">
    <source>
        <dbReference type="Proteomes" id="UP000262969"/>
    </source>
</evidence>
<comment type="caution">
    <text evidence="2">The sequence shown here is derived from an EMBL/GenBank/DDBJ whole genome shotgun (WGS) entry which is preliminary data.</text>
</comment>
<dbReference type="SUPFAM" id="SSF52540">
    <property type="entry name" value="P-loop containing nucleoside triphosphate hydrolases"/>
    <property type="match status" value="1"/>
</dbReference>
<dbReference type="InterPro" id="IPR027417">
    <property type="entry name" value="P-loop_NTPase"/>
</dbReference>
<feature type="domain" description="Phosphoribulokinase/uridine kinase" evidence="1">
    <location>
        <begin position="83"/>
        <end position="165"/>
    </location>
</feature>
<gene>
    <name evidence="2" type="ORF">DHW61_06750</name>
</gene>